<dbReference type="PANTHER" id="PTHR43725">
    <property type="entry name" value="UDP-GLUCOSE 4-EPIMERASE"/>
    <property type="match status" value="1"/>
</dbReference>
<dbReference type="SUPFAM" id="SSF51735">
    <property type="entry name" value="NAD(P)-binding Rossmann-fold domains"/>
    <property type="match status" value="1"/>
</dbReference>
<organism evidence="4 5">
    <name type="scientific">Venustampulla echinocandica</name>
    <dbReference type="NCBI Taxonomy" id="2656787"/>
    <lineage>
        <taxon>Eukaryota</taxon>
        <taxon>Fungi</taxon>
        <taxon>Dikarya</taxon>
        <taxon>Ascomycota</taxon>
        <taxon>Pezizomycotina</taxon>
        <taxon>Leotiomycetes</taxon>
        <taxon>Helotiales</taxon>
        <taxon>Pleuroascaceae</taxon>
        <taxon>Venustampulla</taxon>
    </lineage>
</organism>
<dbReference type="FunFam" id="3.40.50.720:FF:000418">
    <property type="entry name" value="UDP-glucose 4-epimerase 5"/>
    <property type="match status" value="1"/>
</dbReference>
<dbReference type="GeneID" id="43601900"/>
<dbReference type="InterPro" id="IPR016040">
    <property type="entry name" value="NAD(P)-bd_dom"/>
</dbReference>
<name>A0A370TDQ3_9HELO</name>
<evidence type="ECO:0000259" key="2">
    <source>
        <dbReference type="Pfam" id="PF01370"/>
    </source>
</evidence>
<dbReference type="OrthoDB" id="9402762at2759"/>
<dbReference type="InterPro" id="IPR036291">
    <property type="entry name" value="NAD(P)-bd_dom_sf"/>
</dbReference>
<keyword evidence="5" id="KW-1185">Reference proteome</keyword>
<accession>A0A370TDQ3</accession>
<dbReference type="AlphaFoldDB" id="A0A370TDQ3"/>
<dbReference type="Gene3D" id="3.40.50.720">
    <property type="entry name" value="NAD(P)-binding Rossmann-like Domain"/>
    <property type="match status" value="1"/>
</dbReference>
<dbReference type="Gene3D" id="3.90.25.10">
    <property type="entry name" value="UDP-galactose 4-epimerase, domain 1"/>
    <property type="match status" value="1"/>
</dbReference>
<reference evidence="4 5" key="1">
    <citation type="journal article" date="2018" name="IMA Fungus">
        <title>IMA Genome-F 9: Draft genome sequence of Annulohypoxylon stygium, Aspergillus mulundensis, Berkeleyomyces basicola (syn. Thielaviopsis basicola), Ceratocystis smalleyi, two Cercospora beticola strains, Coleophoma cylindrospora, Fusarium fracticaudum, Phialophora cf. hyalina, and Morchella septimelata.</title>
        <authorList>
            <person name="Wingfield B.D."/>
            <person name="Bills G.F."/>
            <person name="Dong Y."/>
            <person name="Huang W."/>
            <person name="Nel W.J."/>
            <person name="Swalarsk-Parry B.S."/>
            <person name="Vaghefi N."/>
            <person name="Wilken P.M."/>
            <person name="An Z."/>
            <person name="de Beer Z.W."/>
            <person name="De Vos L."/>
            <person name="Chen L."/>
            <person name="Duong T.A."/>
            <person name="Gao Y."/>
            <person name="Hammerbacher A."/>
            <person name="Kikkert J.R."/>
            <person name="Li Y."/>
            <person name="Li H."/>
            <person name="Li K."/>
            <person name="Li Q."/>
            <person name="Liu X."/>
            <person name="Ma X."/>
            <person name="Naidoo K."/>
            <person name="Pethybridge S.J."/>
            <person name="Sun J."/>
            <person name="Steenkamp E.T."/>
            <person name="van der Nest M.A."/>
            <person name="van Wyk S."/>
            <person name="Wingfield M.J."/>
            <person name="Xiong C."/>
            <person name="Yue Q."/>
            <person name="Zhang X."/>
        </authorList>
    </citation>
    <scope>NUCLEOTIDE SEQUENCE [LARGE SCALE GENOMIC DNA]</scope>
    <source>
        <strain evidence="4 5">BP 5553</strain>
    </source>
</reference>
<evidence type="ECO:0008006" key="6">
    <source>
        <dbReference type="Google" id="ProtNLM"/>
    </source>
</evidence>
<dbReference type="EMBL" id="NPIC01000010">
    <property type="protein sequence ID" value="RDL32595.1"/>
    <property type="molecule type" value="Genomic_DNA"/>
</dbReference>
<evidence type="ECO:0000256" key="1">
    <source>
        <dbReference type="SAM" id="MobiDB-lite"/>
    </source>
</evidence>
<dbReference type="Pfam" id="PF01370">
    <property type="entry name" value="Epimerase"/>
    <property type="match status" value="1"/>
</dbReference>
<dbReference type="Proteomes" id="UP000254866">
    <property type="component" value="Unassembled WGS sequence"/>
</dbReference>
<dbReference type="PANTHER" id="PTHR43725:SF3">
    <property type="entry name" value="UDP-GLUCOSE 4-EPIMERASE (EUROFUNG)"/>
    <property type="match status" value="1"/>
</dbReference>
<dbReference type="GO" id="GO:0005996">
    <property type="term" value="P:monosaccharide metabolic process"/>
    <property type="evidence" value="ECO:0007669"/>
    <property type="project" value="TreeGrafter"/>
</dbReference>
<dbReference type="GO" id="GO:0005829">
    <property type="term" value="C:cytosol"/>
    <property type="evidence" value="ECO:0007669"/>
    <property type="project" value="TreeGrafter"/>
</dbReference>
<dbReference type="RefSeq" id="XP_031866317.1">
    <property type="nucleotide sequence ID" value="XM_032017674.1"/>
</dbReference>
<feature type="domain" description="NAD-dependent epimerase/dehydratase" evidence="2">
    <location>
        <begin position="154"/>
        <end position="359"/>
    </location>
</feature>
<dbReference type="STRING" id="2656787.A0A370TDQ3"/>
<proteinExistence type="predicted"/>
<gene>
    <name evidence="4" type="ORF">BP5553_09051</name>
</gene>
<dbReference type="GO" id="GO:0003978">
    <property type="term" value="F:UDP-glucose 4-epimerase activity"/>
    <property type="evidence" value="ECO:0007669"/>
    <property type="project" value="TreeGrafter"/>
</dbReference>
<dbReference type="Pfam" id="PF16363">
    <property type="entry name" value="GDP_Man_Dehyd"/>
    <property type="match status" value="1"/>
</dbReference>
<feature type="region of interest" description="Disordered" evidence="1">
    <location>
        <begin position="1"/>
        <end position="33"/>
    </location>
</feature>
<sequence length="450" mass="49379">MAEFLRSGLSSPRSSTESTSSSSSPVSTPATRSSTLFDTEPVLSFASQAQYEEYTLVVGGLGYIGSHTTWELLKEGFNVIIIDSLDNSYRGVLDNLHTLVNEHFKTSCTKPSIEFYEADYRDQQTLRLILNKYSRPSKSRIEPLGIETNANIPRSSITGVIHFAAYKAVGESIKYPLKYYSNNVGGLVDFCGVLSDFNIKRLIFSSSAAVYGNLEAEHSLRIREERCTHERTSYVDSQGQERTSLGGSTGITNPYGRTKWMCEAILNDLATADPKWTIFALRYFNPVGCDASGMLSESPRGNPQNLLPSVVNVMTGKSPFLNIYGTDWETNDGTAVRDFIHITDLARGHVAALRAAAAPHSQYRFRALNLGTGEGHSVLEVVAAMEKASGRQIPLKKVRRREGDVAKCVADPSRAESELSYRAEKSLATACEDICRVLHIIQGAAGLAEC</sequence>
<feature type="domain" description="NAD(P)-binding" evidence="3">
    <location>
        <begin position="56"/>
        <end position="133"/>
    </location>
</feature>
<protein>
    <recommendedName>
        <fullName evidence="6">UDP-glucose 4-epimerase</fullName>
    </recommendedName>
</protein>
<evidence type="ECO:0000259" key="3">
    <source>
        <dbReference type="Pfam" id="PF16363"/>
    </source>
</evidence>
<dbReference type="InterPro" id="IPR001509">
    <property type="entry name" value="Epimerase_deHydtase"/>
</dbReference>
<evidence type="ECO:0000313" key="5">
    <source>
        <dbReference type="Proteomes" id="UP000254866"/>
    </source>
</evidence>
<comment type="caution">
    <text evidence="4">The sequence shown here is derived from an EMBL/GenBank/DDBJ whole genome shotgun (WGS) entry which is preliminary data.</text>
</comment>
<evidence type="ECO:0000313" key="4">
    <source>
        <dbReference type="EMBL" id="RDL32595.1"/>
    </source>
</evidence>